<evidence type="ECO:0000313" key="2">
    <source>
        <dbReference type="Proteomes" id="UP001374584"/>
    </source>
</evidence>
<comment type="caution">
    <text evidence="1">The sequence shown here is derived from an EMBL/GenBank/DDBJ whole genome shotgun (WGS) entry which is preliminary data.</text>
</comment>
<keyword evidence="2" id="KW-1185">Reference proteome</keyword>
<sequence length="115" mass="13042">MVSIRANQAFSLIIVTEIPLAEIESVKFHQLRVGFTSVKSCSSKPTNRPDSHEQVRWLLVWLLTFLIRHDNNSNSTSILSRAREGHRDPAIQEGLFGFQIPNYITDYPTSVVSTD</sequence>
<accession>A0AAN9RIZ1</accession>
<dbReference type="Proteomes" id="UP001374584">
    <property type="component" value="Unassembled WGS sequence"/>
</dbReference>
<dbReference type="EMBL" id="JAYMYR010000003">
    <property type="protein sequence ID" value="KAK7373324.1"/>
    <property type="molecule type" value="Genomic_DNA"/>
</dbReference>
<proteinExistence type="predicted"/>
<organism evidence="1 2">
    <name type="scientific">Phaseolus coccineus</name>
    <name type="common">Scarlet runner bean</name>
    <name type="synonym">Phaseolus multiflorus</name>
    <dbReference type="NCBI Taxonomy" id="3886"/>
    <lineage>
        <taxon>Eukaryota</taxon>
        <taxon>Viridiplantae</taxon>
        <taxon>Streptophyta</taxon>
        <taxon>Embryophyta</taxon>
        <taxon>Tracheophyta</taxon>
        <taxon>Spermatophyta</taxon>
        <taxon>Magnoliopsida</taxon>
        <taxon>eudicotyledons</taxon>
        <taxon>Gunneridae</taxon>
        <taxon>Pentapetalae</taxon>
        <taxon>rosids</taxon>
        <taxon>fabids</taxon>
        <taxon>Fabales</taxon>
        <taxon>Fabaceae</taxon>
        <taxon>Papilionoideae</taxon>
        <taxon>50 kb inversion clade</taxon>
        <taxon>NPAAA clade</taxon>
        <taxon>indigoferoid/millettioid clade</taxon>
        <taxon>Phaseoleae</taxon>
        <taxon>Phaseolus</taxon>
    </lineage>
</organism>
<name>A0AAN9RIZ1_PHACN</name>
<reference evidence="1 2" key="1">
    <citation type="submission" date="2024-01" db="EMBL/GenBank/DDBJ databases">
        <title>The genomes of 5 underutilized Papilionoideae crops provide insights into root nodulation and disease resistanc.</title>
        <authorList>
            <person name="Jiang F."/>
        </authorList>
    </citation>
    <scope>NUCLEOTIDE SEQUENCE [LARGE SCALE GENOMIC DNA]</scope>
    <source>
        <strain evidence="1">JINMINGXINNONG_FW02</strain>
        <tissue evidence="1">Leaves</tissue>
    </source>
</reference>
<evidence type="ECO:0000313" key="1">
    <source>
        <dbReference type="EMBL" id="KAK7373324.1"/>
    </source>
</evidence>
<gene>
    <name evidence="1" type="ORF">VNO80_06726</name>
</gene>
<protein>
    <submittedName>
        <fullName evidence="1">Uncharacterized protein</fullName>
    </submittedName>
</protein>
<dbReference type="AlphaFoldDB" id="A0AAN9RIZ1"/>